<evidence type="ECO:0000256" key="1">
    <source>
        <dbReference type="SAM" id="MobiDB-lite"/>
    </source>
</evidence>
<dbReference type="Gene3D" id="3.30.70.1820">
    <property type="entry name" value="L1 transposable element, RRM domain"/>
    <property type="match status" value="1"/>
</dbReference>
<organism evidence="2 3">
    <name type="scientific">Equus caballus</name>
    <name type="common">Horse</name>
    <dbReference type="NCBI Taxonomy" id="9796"/>
    <lineage>
        <taxon>Eukaryota</taxon>
        <taxon>Metazoa</taxon>
        <taxon>Chordata</taxon>
        <taxon>Craniata</taxon>
        <taxon>Vertebrata</taxon>
        <taxon>Euteleostomi</taxon>
        <taxon>Mammalia</taxon>
        <taxon>Eutheria</taxon>
        <taxon>Laurasiatheria</taxon>
        <taxon>Perissodactyla</taxon>
        <taxon>Equidae</taxon>
        <taxon>Equus</taxon>
    </lineage>
</organism>
<feature type="region of interest" description="Disordered" evidence="1">
    <location>
        <begin position="1"/>
        <end position="24"/>
    </location>
</feature>
<dbReference type="PANTHER" id="PTHR11505">
    <property type="entry name" value="L1 TRANSPOSABLE ELEMENT-RELATED"/>
    <property type="match status" value="1"/>
</dbReference>
<evidence type="ECO:0000313" key="3">
    <source>
        <dbReference type="Proteomes" id="UP000002281"/>
    </source>
</evidence>
<keyword evidence="3" id="KW-1185">Reference proteome</keyword>
<reference evidence="2" key="2">
    <citation type="submission" date="2025-05" db="UniProtKB">
        <authorList>
            <consortium name="Ensembl"/>
        </authorList>
    </citation>
    <scope>IDENTIFICATION</scope>
    <source>
        <strain evidence="2">Thoroughbred</strain>
    </source>
</reference>
<dbReference type="GO" id="GO:0032197">
    <property type="term" value="P:retrotransposition"/>
    <property type="evidence" value="ECO:0000318"/>
    <property type="project" value="GO_Central"/>
</dbReference>
<dbReference type="Proteomes" id="UP000002281">
    <property type="component" value="Chromosome 5"/>
</dbReference>
<dbReference type="GO" id="GO:1990904">
    <property type="term" value="C:ribonucleoprotein complex"/>
    <property type="evidence" value="ECO:0000318"/>
    <property type="project" value="GO_Central"/>
</dbReference>
<evidence type="ECO:0000313" key="2">
    <source>
        <dbReference type="Ensembl" id="ENSECAP00000082635.1"/>
    </source>
</evidence>
<reference evidence="2 3" key="1">
    <citation type="journal article" date="2009" name="Science">
        <title>Genome sequence, comparative analysis, and population genetics of the domestic horse.</title>
        <authorList>
            <consortium name="Broad Institute Genome Sequencing Platform"/>
            <consortium name="Broad Institute Whole Genome Assembly Team"/>
            <person name="Wade C.M."/>
            <person name="Giulotto E."/>
            <person name="Sigurdsson S."/>
            <person name="Zoli M."/>
            <person name="Gnerre S."/>
            <person name="Imsland F."/>
            <person name="Lear T.L."/>
            <person name="Adelson D.L."/>
            <person name="Bailey E."/>
            <person name="Bellone R.R."/>
            <person name="Bloecker H."/>
            <person name="Distl O."/>
            <person name="Edgar R.C."/>
            <person name="Garber M."/>
            <person name="Leeb T."/>
            <person name="Mauceli E."/>
            <person name="MacLeod J.N."/>
            <person name="Penedo M.C.T."/>
            <person name="Raison J.M."/>
            <person name="Sharpe T."/>
            <person name="Vogel J."/>
            <person name="Andersson L."/>
            <person name="Antczak D.F."/>
            <person name="Biagi T."/>
            <person name="Binns M.M."/>
            <person name="Chowdhary B.P."/>
            <person name="Coleman S.J."/>
            <person name="Della Valle G."/>
            <person name="Fryc S."/>
            <person name="Guerin G."/>
            <person name="Hasegawa T."/>
            <person name="Hill E.W."/>
            <person name="Jurka J."/>
            <person name="Kiialainen A."/>
            <person name="Lindgren G."/>
            <person name="Liu J."/>
            <person name="Magnani E."/>
            <person name="Mickelson J.R."/>
            <person name="Murray J."/>
            <person name="Nergadze S.G."/>
            <person name="Onofrio R."/>
            <person name="Pedroni S."/>
            <person name="Piras M.F."/>
            <person name="Raudsepp T."/>
            <person name="Rocchi M."/>
            <person name="Roeed K.H."/>
            <person name="Ryder O.A."/>
            <person name="Searle S."/>
            <person name="Skow L."/>
            <person name="Swinburne J.E."/>
            <person name="Syvaenen A.C."/>
            <person name="Tozaki T."/>
            <person name="Valberg S.J."/>
            <person name="Vaudin M."/>
            <person name="White J.R."/>
            <person name="Zody M.C."/>
            <person name="Lander E.S."/>
            <person name="Lindblad-Toh K."/>
        </authorList>
    </citation>
    <scope>NUCLEOTIDE SEQUENCE [LARGE SCALE GENOMIC DNA]</scope>
    <source>
        <strain evidence="2 3">Thoroughbred</strain>
    </source>
</reference>
<feature type="compositionally biased region" description="Basic and acidic residues" evidence="1">
    <location>
        <begin position="11"/>
        <end position="23"/>
    </location>
</feature>
<dbReference type="Ensembl" id="ENSECAT00000130130.1">
    <property type="protein sequence ID" value="ENSECAP00000082635.1"/>
    <property type="gene ID" value="ENSECAG00000046910.1"/>
</dbReference>
<dbReference type="InterPro" id="IPR004244">
    <property type="entry name" value="Transposase_22"/>
</dbReference>
<proteinExistence type="predicted"/>
<protein>
    <recommendedName>
        <fullName evidence="4">L1 transposable element RRM domain-containing protein</fullName>
    </recommendedName>
</protein>
<dbReference type="Ensembl" id="ENSECAT00000085377.1">
    <property type="protein sequence ID" value="ENSECAP00000067554.1"/>
    <property type="gene ID" value="ENSECAG00000046910.1"/>
</dbReference>
<dbReference type="AlphaFoldDB" id="A0A9L0T2X6"/>
<name>A0A9L0T2X6_HORSE</name>
<dbReference type="GeneTree" id="ENSGT01150000286955"/>
<evidence type="ECO:0008006" key="4">
    <source>
        <dbReference type="Google" id="ProtNLM"/>
    </source>
</evidence>
<dbReference type="GO" id="GO:0003727">
    <property type="term" value="F:single-stranded RNA binding"/>
    <property type="evidence" value="ECO:0000318"/>
    <property type="project" value="GO_Central"/>
</dbReference>
<sequence>MRQQRSMFQVREQDKTPEKELNETKINNLPDKVFKQKVIRMLNDLGRRMDELSENGNKEFENIKKNQSEMKNTILEMKNSLEGFNSRVGDTEEWISKLDERLEEITQAEPIKEKRIKKNENSLRDLCNNIKCTNICIISVPEGEEIDKGAENLFEEITAENFPNLKKETDI</sequence>
<dbReference type="Gene3D" id="1.20.5.390">
    <property type="entry name" value="L1 transposable element, trimerization domain"/>
    <property type="match status" value="1"/>
</dbReference>
<accession>A0A9L0T2X6</accession>